<evidence type="ECO:0000313" key="2">
    <source>
        <dbReference type="Proteomes" id="UP000005953"/>
    </source>
</evidence>
<name>A4BG21_9GAMM</name>
<keyword evidence="2" id="KW-1185">Reference proteome</keyword>
<dbReference type="OrthoDB" id="9814896at2"/>
<feature type="non-terminal residue" evidence="1">
    <location>
        <position position="132"/>
    </location>
</feature>
<dbReference type="InterPro" id="IPR029021">
    <property type="entry name" value="Prot-tyrosine_phosphatase-like"/>
</dbReference>
<dbReference type="STRING" id="314283.MED297_04082"/>
<proteinExistence type="predicted"/>
<dbReference type="RefSeq" id="WP_008047678.1">
    <property type="nucleotide sequence ID" value="NZ_CH724154.1"/>
</dbReference>
<comment type="caution">
    <text evidence="1">The sequence shown here is derived from an EMBL/GenBank/DDBJ whole genome shotgun (WGS) entry which is preliminary data.</text>
</comment>
<evidence type="ECO:0000313" key="1">
    <source>
        <dbReference type="EMBL" id="EAR09039.1"/>
    </source>
</evidence>
<accession>A4BG21</accession>
<organism evidence="1 2">
    <name type="scientific">Reinekea blandensis MED297</name>
    <dbReference type="NCBI Taxonomy" id="314283"/>
    <lineage>
        <taxon>Bacteria</taxon>
        <taxon>Pseudomonadati</taxon>
        <taxon>Pseudomonadota</taxon>
        <taxon>Gammaproteobacteria</taxon>
        <taxon>Oceanospirillales</taxon>
        <taxon>Saccharospirillaceae</taxon>
        <taxon>Reinekea</taxon>
    </lineage>
</organism>
<gene>
    <name evidence="1" type="ORF">MED297_04082</name>
</gene>
<dbReference type="EMBL" id="AAOE01000014">
    <property type="protein sequence ID" value="EAR09039.1"/>
    <property type="molecule type" value="Genomic_DNA"/>
</dbReference>
<dbReference type="AlphaFoldDB" id="A4BG21"/>
<reference evidence="1 2" key="1">
    <citation type="submission" date="2006-02" db="EMBL/GenBank/DDBJ databases">
        <authorList>
            <person name="Pinhassi J."/>
            <person name="Pedros-Alio C."/>
            <person name="Ferriera S."/>
            <person name="Johnson J."/>
            <person name="Kravitz S."/>
            <person name="Halpern A."/>
            <person name="Remington K."/>
            <person name="Beeson K."/>
            <person name="Tran B."/>
            <person name="Rogers Y.-H."/>
            <person name="Friedman R."/>
            <person name="Venter J.C."/>
        </authorList>
    </citation>
    <scope>NUCLEOTIDE SEQUENCE [LARGE SCALE GENOMIC DNA]</scope>
    <source>
        <strain evidence="1 2">MED297</strain>
    </source>
</reference>
<dbReference type="Proteomes" id="UP000005953">
    <property type="component" value="Unassembled WGS sequence"/>
</dbReference>
<dbReference type="Gene3D" id="3.90.190.10">
    <property type="entry name" value="Protein tyrosine phosphatase superfamily"/>
    <property type="match status" value="1"/>
</dbReference>
<sequence length="132" mass="15600">MAKKSFFLKRLYIQAQERWANGIQSRGQRWFAHIDANLGDHAFLRAFWSNLHPLTHSVWRSNQPSPRRIRRLARRGFRTIVNLRGPSRWGSYALEKEACEQSGLTLINHKMYSRRMPTFKELQATKALFESL</sequence>
<dbReference type="HOGENOM" id="CLU_1921623_0_0_6"/>
<protein>
    <submittedName>
        <fullName evidence="1">Protein tyrosine/serine phosphatase</fullName>
    </submittedName>
</protein>
<dbReference type="SUPFAM" id="SSF52799">
    <property type="entry name" value="(Phosphotyrosine protein) phosphatases II"/>
    <property type="match status" value="1"/>
</dbReference>